<keyword evidence="4" id="KW-0238">DNA-binding</keyword>
<keyword evidence="10" id="KW-1185">Reference proteome</keyword>
<feature type="domain" description="TF-B3" evidence="8">
    <location>
        <begin position="182"/>
        <end position="279"/>
    </location>
</feature>
<feature type="region of interest" description="Disordered" evidence="7">
    <location>
        <begin position="106"/>
        <end position="178"/>
    </location>
</feature>
<dbReference type="SMART" id="SM01019">
    <property type="entry name" value="B3"/>
    <property type="match status" value="2"/>
</dbReference>
<dbReference type="PANTHER" id="PTHR31674">
    <property type="entry name" value="B3 DOMAIN-CONTAINING PROTEIN REM-LIKE 3-RELATED"/>
    <property type="match status" value="1"/>
</dbReference>
<evidence type="ECO:0000256" key="2">
    <source>
        <dbReference type="ARBA" id="ARBA00022737"/>
    </source>
</evidence>
<dbReference type="InterPro" id="IPR003340">
    <property type="entry name" value="B3_DNA-bd"/>
</dbReference>
<evidence type="ECO:0000256" key="4">
    <source>
        <dbReference type="ARBA" id="ARBA00023125"/>
    </source>
</evidence>
<accession>A0ABS8RHV9</accession>
<keyword evidence="6" id="KW-0539">Nucleus</keyword>
<keyword evidence="3" id="KW-0805">Transcription regulation</keyword>
<dbReference type="PROSITE" id="PS50863">
    <property type="entry name" value="B3"/>
    <property type="match status" value="2"/>
</dbReference>
<gene>
    <name evidence="9" type="ORF">HAX54_006001</name>
</gene>
<feature type="compositionally biased region" description="Acidic residues" evidence="7">
    <location>
        <begin position="108"/>
        <end position="177"/>
    </location>
</feature>
<dbReference type="EMBL" id="JACEIK010000013">
    <property type="protein sequence ID" value="MCD7446393.1"/>
    <property type="molecule type" value="Genomic_DNA"/>
</dbReference>
<dbReference type="Pfam" id="PF02362">
    <property type="entry name" value="B3"/>
    <property type="match status" value="2"/>
</dbReference>
<dbReference type="Proteomes" id="UP000823775">
    <property type="component" value="Unassembled WGS sequence"/>
</dbReference>
<comment type="caution">
    <text evidence="9">The sequence shown here is derived from an EMBL/GenBank/DDBJ whole genome shotgun (WGS) entry which is preliminary data.</text>
</comment>
<evidence type="ECO:0000256" key="5">
    <source>
        <dbReference type="ARBA" id="ARBA00023163"/>
    </source>
</evidence>
<evidence type="ECO:0000313" key="10">
    <source>
        <dbReference type="Proteomes" id="UP000823775"/>
    </source>
</evidence>
<organism evidence="9 10">
    <name type="scientific">Datura stramonium</name>
    <name type="common">Jimsonweed</name>
    <name type="synonym">Common thornapple</name>
    <dbReference type="NCBI Taxonomy" id="4076"/>
    <lineage>
        <taxon>Eukaryota</taxon>
        <taxon>Viridiplantae</taxon>
        <taxon>Streptophyta</taxon>
        <taxon>Embryophyta</taxon>
        <taxon>Tracheophyta</taxon>
        <taxon>Spermatophyta</taxon>
        <taxon>Magnoliopsida</taxon>
        <taxon>eudicotyledons</taxon>
        <taxon>Gunneridae</taxon>
        <taxon>Pentapetalae</taxon>
        <taxon>asterids</taxon>
        <taxon>lamiids</taxon>
        <taxon>Solanales</taxon>
        <taxon>Solanaceae</taxon>
        <taxon>Solanoideae</taxon>
        <taxon>Datureae</taxon>
        <taxon>Datura</taxon>
    </lineage>
</organism>
<reference evidence="9 10" key="1">
    <citation type="journal article" date="2021" name="BMC Genomics">
        <title>Datura genome reveals duplications of psychoactive alkaloid biosynthetic genes and high mutation rate following tissue culture.</title>
        <authorList>
            <person name="Rajewski A."/>
            <person name="Carter-House D."/>
            <person name="Stajich J."/>
            <person name="Litt A."/>
        </authorList>
    </citation>
    <scope>NUCLEOTIDE SEQUENCE [LARGE SCALE GENOMIC DNA]</scope>
    <source>
        <strain evidence="9">AR-01</strain>
    </source>
</reference>
<evidence type="ECO:0000259" key="8">
    <source>
        <dbReference type="PROSITE" id="PS50863"/>
    </source>
</evidence>
<protein>
    <recommendedName>
        <fullName evidence="8">TF-B3 domain-containing protein</fullName>
    </recommendedName>
</protein>
<dbReference type="SUPFAM" id="SSF101936">
    <property type="entry name" value="DNA-binding pseudobarrel domain"/>
    <property type="match status" value="2"/>
</dbReference>
<comment type="subcellular location">
    <subcellularLocation>
        <location evidence="1">Nucleus</location>
    </subcellularLocation>
</comment>
<feature type="domain" description="TF-B3" evidence="8">
    <location>
        <begin position="7"/>
        <end position="97"/>
    </location>
</feature>
<sequence>MKVPPKKPHFFKPVLAGFKNGLKIPIGFLKYVKKQDQYEHATLRRAGKKWLMKVNGRRLEEGNWKVFVEEHDLQLGDLLVFRHEGDMEFEVSIFDSSHCNREYAEYLREEDEDKEEEDEEVDEEENGEEEDDEEDKEENEEEEEEEEEEDGEEDDNEEDKEEEEEEEEEEDEDEDEAFGQSHFVCIIRQYCLSRGYIFLPQKFALANGLTNKKCWLIVRDERQRSWTLKLSSSNSTRTRAYIGDGWRKFAAENNLKEGDCIIFEIVTNGETPIWKFRVVTNGETPMRKFRGKFLIL</sequence>
<dbReference type="CDD" id="cd10017">
    <property type="entry name" value="B3_DNA"/>
    <property type="match status" value="2"/>
</dbReference>
<dbReference type="PANTHER" id="PTHR31674:SF62">
    <property type="entry name" value="B3 DOMAIN-CONTAINING PROTEIN REM14-RELATED"/>
    <property type="match status" value="1"/>
</dbReference>
<evidence type="ECO:0000256" key="7">
    <source>
        <dbReference type="SAM" id="MobiDB-lite"/>
    </source>
</evidence>
<keyword evidence="5" id="KW-0804">Transcription</keyword>
<dbReference type="InterPro" id="IPR015300">
    <property type="entry name" value="DNA-bd_pseudobarrel_sf"/>
</dbReference>
<evidence type="ECO:0000256" key="6">
    <source>
        <dbReference type="ARBA" id="ARBA00023242"/>
    </source>
</evidence>
<evidence type="ECO:0000256" key="1">
    <source>
        <dbReference type="ARBA" id="ARBA00004123"/>
    </source>
</evidence>
<evidence type="ECO:0000313" key="9">
    <source>
        <dbReference type="EMBL" id="MCD7446393.1"/>
    </source>
</evidence>
<dbReference type="Gene3D" id="2.40.330.10">
    <property type="entry name" value="DNA-binding pseudobarrel domain"/>
    <property type="match status" value="2"/>
</dbReference>
<keyword evidence="2" id="KW-0677">Repeat</keyword>
<proteinExistence type="predicted"/>
<dbReference type="InterPro" id="IPR039218">
    <property type="entry name" value="REM_fam"/>
</dbReference>
<evidence type="ECO:0000256" key="3">
    <source>
        <dbReference type="ARBA" id="ARBA00023015"/>
    </source>
</evidence>
<name>A0ABS8RHV9_DATST</name>